<dbReference type="AlphaFoldDB" id="A0A562IM95"/>
<dbReference type="InterPro" id="IPR029035">
    <property type="entry name" value="DHS-like_NAD/FAD-binding_dom"/>
</dbReference>
<dbReference type="Pfam" id="PF13289">
    <property type="entry name" value="SIR2_2"/>
    <property type="match status" value="1"/>
</dbReference>
<proteinExistence type="predicted"/>
<dbReference type="SUPFAM" id="SSF52467">
    <property type="entry name" value="DHS-like NAD/FAD-binding domain"/>
    <property type="match status" value="1"/>
</dbReference>
<dbReference type="Proteomes" id="UP000321490">
    <property type="component" value="Unassembled WGS sequence"/>
</dbReference>
<accession>A0A562IM95</accession>
<reference evidence="1 2" key="1">
    <citation type="submission" date="2019-07" db="EMBL/GenBank/DDBJ databases">
        <title>R&amp;d 2014.</title>
        <authorList>
            <person name="Klenk H.-P."/>
        </authorList>
    </citation>
    <scope>NUCLEOTIDE SEQUENCE [LARGE SCALE GENOMIC DNA]</scope>
    <source>
        <strain evidence="1 2">DSM 45764</strain>
    </source>
</reference>
<dbReference type="EMBL" id="VLKF01000001">
    <property type="protein sequence ID" value="TWH71845.1"/>
    <property type="molecule type" value="Genomic_DNA"/>
</dbReference>
<comment type="caution">
    <text evidence="1">The sequence shown here is derived from an EMBL/GenBank/DDBJ whole genome shotgun (WGS) entry which is preliminary data.</text>
</comment>
<organism evidence="1 2">
    <name type="scientific">Modestobacter roseus</name>
    <dbReference type="NCBI Taxonomy" id="1181884"/>
    <lineage>
        <taxon>Bacteria</taxon>
        <taxon>Bacillati</taxon>
        <taxon>Actinomycetota</taxon>
        <taxon>Actinomycetes</taxon>
        <taxon>Geodermatophilales</taxon>
        <taxon>Geodermatophilaceae</taxon>
        <taxon>Modestobacter</taxon>
    </lineage>
</organism>
<gene>
    <name evidence="1" type="ORF">JD78_00345</name>
</gene>
<protein>
    <submittedName>
        <fullName evidence="1">SIR2-like protein</fullName>
    </submittedName>
</protein>
<evidence type="ECO:0000313" key="2">
    <source>
        <dbReference type="Proteomes" id="UP000321490"/>
    </source>
</evidence>
<sequence>MDLDTAYRHAQDLFRPGLVTLIGSGLSAASGLPGMWDLAQHLLSSVGSHLTEEGASQWAAIAKRLEQGQGLEEALTTIALTDELHRVLTRQVAIRILESEAVALQEIMQASYDPPLTRLLRHLLRVTDVANVITTNYDRLIEYSAARGAVRVNTMFAGSPFGFLDESESANECRRFKRIAGARQRWETSIVPHVCLSKPHGSLDWYQTGDAGGPVMQSQVSVGDQAPLIVSPGDGKLRLGYETPFDLQRNRANQAIDRASGLLILGFGFNDDHLQVHLKARYSRVPSVILTRDLTLAAHQYLEASSGQSIALSAGAGGSGTELTTSIGSQRISDLNLWQLDTFLREVLAA</sequence>
<evidence type="ECO:0000313" key="1">
    <source>
        <dbReference type="EMBL" id="TWH71845.1"/>
    </source>
</evidence>
<keyword evidence="2" id="KW-1185">Reference proteome</keyword>
<name>A0A562IM95_9ACTN</name>